<organism evidence="1 2">
    <name type="scientific">Linum tenue</name>
    <dbReference type="NCBI Taxonomy" id="586396"/>
    <lineage>
        <taxon>Eukaryota</taxon>
        <taxon>Viridiplantae</taxon>
        <taxon>Streptophyta</taxon>
        <taxon>Embryophyta</taxon>
        <taxon>Tracheophyta</taxon>
        <taxon>Spermatophyta</taxon>
        <taxon>Magnoliopsida</taxon>
        <taxon>eudicotyledons</taxon>
        <taxon>Gunneridae</taxon>
        <taxon>Pentapetalae</taxon>
        <taxon>rosids</taxon>
        <taxon>fabids</taxon>
        <taxon>Malpighiales</taxon>
        <taxon>Linaceae</taxon>
        <taxon>Linum</taxon>
    </lineage>
</organism>
<evidence type="ECO:0000313" key="1">
    <source>
        <dbReference type="EMBL" id="CAI0462213.1"/>
    </source>
</evidence>
<comment type="caution">
    <text evidence="1">The sequence shown here is derived from an EMBL/GenBank/DDBJ whole genome shotgun (WGS) entry which is preliminary data.</text>
</comment>
<proteinExistence type="predicted"/>
<dbReference type="Pfam" id="PF01546">
    <property type="entry name" value="Peptidase_M20"/>
    <property type="match status" value="1"/>
</dbReference>
<dbReference type="InterPro" id="IPR002933">
    <property type="entry name" value="Peptidase_M20"/>
</dbReference>
<evidence type="ECO:0000313" key="2">
    <source>
        <dbReference type="Proteomes" id="UP001154282"/>
    </source>
</evidence>
<dbReference type="InterPro" id="IPR017439">
    <property type="entry name" value="Amidohydrolase"/>
</dbReference>
<sequence length="185" mass="20483">MVRPRHGGWVSPPSDMVHSLSPLFLLPCSHLEICTEGRRLFLSSALDFVNHEKFIVEQIWTSDLDTIDEDLGGGGRIGGGHGDAFVGIKSLDLSAEGELAPYQGTGCRPKVRCRANIDFLEHEKPTFPPTVNIKDLHGFFRALAGDMLGADKVTDMQPLMGAEDFSFYQEVVPGYFFFLGMYNET</sequence>
<dbReference type="Proteomes" id="UP001154282">
    <property type="component" value="Unassembled WGS sequence"/>
</dbReference>
<dbReference type="GO" id="GO:0005783">
    <property type="term" value="C:endoplasmic reticulum"/>
    <property type="evidence" value="ECO:0007669"/>
    <property type="project" value="TreeGrafter"/>
</dbReference>
<dbReference type="PANTHER" id="PTHR11014:SF55">
    <property type="entry name" value="IAA-AMINO ACID HYDROLASE ILR1-LIKE 4"/>
    <property type="match status" value="1"/>
</dbReference>
<dbReference type="GO" id="GO:0010179">
    <property type="term" value="F:IAA-Ala conjugate hydrolase activity"/>
    <property type="evidence" value="ECO:0007669"/>
    <property type="project" value="TreeGrafter"/>
</dbReference>
<dbReference type="PANTHER" id="PTHR11014">
    <property type="entry name" value="PEPTIDASE M20 FAMILY MEMBER"/>
    <property type="match status" value="1"/>
</dbReference>
<keyword evidence="2" id="KW-1185">Reference proteome</keyword>
<reference evidence="1" key="1">
    <citation type="submission" date="2022-08" db="EMBL/GenBank/DDBJ databases">
        <authorList>
            <person name="Gutierrez-Valencia J."/>
        </authorList>
    </citation>
    <scope>NUCLEOTIDE SEQUENCE</scope>
</reference>
<name>A0AAV0NUE1_9ROSI</name>
<dbReference type="EMBL" id="CAMGYJ010000008">
    <property type="protein sequence ID" value="CAI0462213.1"/>
    <property type="molecule type" value="Genomic_DNA"/>
</dbReference>
<gene>
    <name evidence="1" type="ORF">LITE_LOCUS35261</name>
</gene>
<dbReference type="SUPFAM" id="SSF53187">
    <property type="entry name" value="Zn-dependent exopeptidases"/>
    <property type="match status" value="1"/>
</dbReference>
<accession>A0AAV0NUE1</accession>
<dbReference type="AlphaFoldDB" id="A0AAV0NUE1"/>
<dbReference type="Gene3D" id="3.40.630.10">
    <property type="entry name" value="Zn peptidases"/>
    <property type="match status" value="1"/>
</dbReference>
<protein>
    <submittedName>
        <fullName evidence="1">Uncharacterized protein</fullName>
    </submittedName>
</protein>
<dbReference type="GO" id="GO:0009850">
    <property type="term" value="P:auxin metabolic process"/>
    <property type="evidence" value="ECO:0007669"/>
    <property type="project" value="TreeGrafter"/>
</dbReference>